<dbReference type="GO" id="GO:0008198">
    <property type="term" value="F:ferrous iron binding"/>
    <property type="evidence" value="ECO:0007669"/>
    <property type="project" value="InterPro"/>
</dbReference>
<dbReference type="RefSeq" id="WP_114583551.1">
    <property type="nucleotide sequence ID" value="NZ_QPMH01000025.1"/>
</dbReference>
<comment type="caution">
    <text evidence="7">The sequence shown here is derived from an EMBL/GenBank/DDBJ whole genome shotgun (WGS) entry which is preliminary data.</text>
</comment>
<dbReference type="GO" id="GO:0008270">
    <property type="term" value="F:zinc ion binding"/>
    <property type="evidence" value="ECO:0007669"/>
    <property type="project" value="InterPro"/>
</dbReference>
<dbReference type="AlphaFoldDB" id="A0A369T5B3"/>
<dbReference type="Proteomes" id="UP000253941">
    <property type="component" value="Unassembled WGS sequence"/>
</dbReference>
<accession>A0A369T5B3</accession>
<protein>
    <submittedName>
        <fullName evidence="7">Dioxygenase</fullName>
    </submittedName>
</protein>
<keyword evidence="5" id="KW-0560">Oxidoreductase</keyword>
<dbReference type="PANTHER" id="PTHR30096">
    <property type="entry name" value="4,5-DOPA DIOXYGENASE EXTRADIOL-LIKE PROTEIN"/>
    <property type="match status" value="1"/>
</dbReference>
<dbReference type="GO" id="GO:0016702">
    <property type="term" value="F:oxidoreductase activity, acting on single donors with incorporation of molecular oxygen, incorporation of two atoms of oxygen"/>
    <property type="evidence" value="ECO:0007669"/>
    <property type="project" value="UniProtKB-ARBA"/>
</dbReference>
<sequence>MSTHLPSLFISHGPPTMVVDDLAANRRLKEIAEELPRPEAILCISAHWIEQAPNLTAAAEPETIHDYMGFPAELYRLSYPAPGAPGLAQRAAECLRATGIPARLDEVRGRDHGAWQTAMLMYPEADVPLIQLSLGGDLDPRRHYDIGRALAPLSGEGILVMATGTAVHNLRAWRQHRHETPAWARAFDDWLAATIEAGDLDALLDWRDEAPESRMAHPSEEHFTPLFVAAGAGGFGAGNPGRALHRGFEYGSLSMASFAFDAG</sequence>
<dbReference type="Pfam" id="PF02900">
    <property type="entry name" value="LigB"/>
    <property type="match status" value="1"/>
</dbReference>
<organism evidence="7 8">
    <name type="scientific">Ferruginivarius sediminum</name>
    <dbReference type="NCBI Taxonomy" id="2661937"/>
    <lineage>
        <taxon>Bacteria</taxon>
        <taxon>Pseudomonadati</taxon>
        <taxon>Pseudomonadota</taxon>
        <taxon>Alphaproteobacteria</taxon>
        <taxon>Rhodospirillales</taxon>
        <taxon>Rhodospirillaceae</taxon>
        <taxon>Ferruginivarius</taxon>
    </lineage>
</organism>
<evidence type="ECO:0000256" key="2">
    <source>
        <dbReference type="ARBA" id="ARBA00007581"/>
    </source>
</evidence>
<feature type="domain" description="Extradiol ring-cleavage dioxygenase class III enzyme subunit B" evidence="6">
    <location>
        <begin position="8"/>
        <end position="235"/>
    </location>
</feature>
<dbReference type="InterPro" id="IPR004183">
    <property type="entry name" value="Xdiol_dOase_suB"/>
</dbReference>
<evidence type="ECO:0000256" key="4">
    <source>
        <dbReference type="ARBA" id="ARBA00022833"/>
    </source>
</evidence>
<keyword evidence="3" id="KW-0479">Metal-binding</keyword>
<dbReference type="EMBL" id="QPMH01000025">
    <property type="protein sequence ID" value="RDD60523.1"/>
    <property type="molecule type" value="Genomic_DNA"/>
</dbReference>
<evidence type="ECO:0000256" key="3">
    <source>
        <dbReference type="ARBA" id="ARBA00022723"/>
    </source>
</evidence>
<evidence type="ECO:0000313" key="8">
    <source>
        <dbReference type="Proteomes" id="UP000253941"/>
    </source>
</evidence>
<comment type="cofactor">
    <cofactor evidence="1">
        <name>Zn(2+)</name>
        <dbReference type="ChEBI" id="CHEBI:29105"/>
    </cofactor>
</comment>
<dbReference type="CDD" id="cd07363">
    <property type="entry name" value="45_DOPA_Dioxygenase"/>
    <property type="match status" value="1"/>
</dbReference>
<dbReference type="Gene3D" id="3.40.830.10">
    <property type="entry name" value="LigB-like"/>
    <property type="match status" value="1"/>
</dbReference>
<reference evidence="7 8" key="1">
    <citation type="submission" date="2018-07" db="EMBL/GenBank/DDBJ databases">
        <title>Venubactetium sediminum gen. nov., sp. nov., isolated from a marine solar saltern.</title>
        <authorList>
            <person name="Wang S."/>
        </authorList>
    </citation>
    <scope>NUCLEOTIDE SEQUENCE [LARGE SCALE GENOMIC DNA]</scope>
    <source>
        <strain evidence="7 8">WD2A32</strain>
    </source>
</reference>
<dbReference type="PANTHER" id="PTHR30096:SF0">
    <property type="entry name" value="4,5-DOPA DIOXYGENASE EXTRADIOL-LIKE PROTEIN"/>
    <property type="match status" value="1"/>
</dbReference>
<keyword evidence="8" id="KW-1185">Reference proteome</keyword>
<evidence type="ECO:0000313" key="7">
    <source>
        <dbReference type="EMBL" id="RDD60523.1"/>
    </source>
</evidence>
<gene>
    <name evidence="7" type="ORF">DRB17_17650</name>
</gene>
<keyword evidence="7" id="KW-0223">Dioxygenase</keyword>
<proteinExistence type="inferred from homology"/>
<evidence type="ECO:0000256" key="5">
    <source>
        <dbReference type="ARBA" id="ARBA00023002"/>
    </source>
</evidence>
<dbReference type="PIRSF" id="PIRSF006157">
    <property type="entry name" value="Doxgns_DODA"/>
    <property type="match status" value="1"/>
</dbReference>
<keyword evidence="4" id="KW-0862">Zinc</keyword>
<evidence type="ECO:0000256" key="1">
    <source>
        <dbReference type="ARBA" id="ARBA00001947"/>
    </source>
</evidence>
<comment type="similarity">
    <text evidence="2">Belongs to the DODA-type extradiol aromatic ring-opening dioxygenase family.</text>
</comment>
<dbReference type="SUPFAM" id="SSF53213">
    <property type="entry name" value="LigB-like"/>
    <property type="match status" value="1"/>
</dbReference>
<name>A0A369T5B3_9PROT</name>
<dbReference type="InterPro" id="IPR014436">
    <property type="entry name" value="Extradiol_dOase_DODA"/>
</dbReference>
<evidence type="ECO:0000259" key="6">
    <source>
        <dbReference type="Pfam" id="PF02900"/>
    </source>
</evidence>